<evidence type="ECO:0008006" key="4">
    <source>
        <dbReference type="Google" id="ProtNLM"/>
    </source>
</evidence>
<keyword evidence="1" id="KW-0732">Signal</keyword>
<evidence type="ECO:0000256" key="1">
    <source>
        <dbReference type="SAM" id="SignalP"/>
    </source>
</evidence>
<dbReference type="Proteomes" id="UP001176941">
    <property type="component" value="Chromosome 11"/>
</dbReference>
<keyword evidence="3" id="KW-1185">Reference proteome</keyword>
<feature type="chain" id="PRO_5046773030" description="Secreted protein" evidence="1">
    <location>
        <begin position="26"/>
        <end position="100"/>
    </location>
</feature>
<dbReference type="EMBL" id="OX459947">
    <property type="protein sequence ID" value="CAI9154631.1"/>
    <property type="molecule type" value="Genomic_DNA"/>
</dbReference>
<organism evidence="2 3">
    <name type="scientific">Rangifer tarandus platyrhynchus</name>
    <name type="common">Svalbard reindeer</name>
    <dbReference type="NCBI Taxonomy" id="3082113"/>
    <lineage>
        <taxon>Eukaryota</taxon>
        <taxon>Metazoa</taxon>
        <taxon>Chordata</taxon>
        <taxon>Craniata</taxon>
        <taxon>Vertebrata</taxon>
        <taxon>Euteleostomi</taxon>
        <taxon>Mammalia</taxon>
        <taxon>Eutheria</taxon>
        <taxon>Laurasiatheria</taxon>
        <taxon>Artiodactyla</taxon>
        <taxon>Ruminantia</taxon>
        <taxon>Pecora</taxon>
        <taxon>Cervidae</taxon>
        <taxon>Odocoileinae</taxon>
        <taxon>Rangifer</taxon>
    </lineage>
</organism>
<proteinExistence type="predicted"/>
<feature type="signal peptide" evidence="1">
    <location>
        <begin position="1"/>
        <end position="25"/>
    </location>
</feature>
<accession>A0ABN8XZZ3</accession>
<evidence type="ECO:0000313" key="3">
    <source>
        <dbReference type="Proteomes" id="UP001176941"/>
    </source>
</evidence>
<reference evidence="2" key="1">
    <citation type="submission" date="2023-04" db="EMBL/GenBank/DDBJ databases">
        <authorList>
            <consortium name="ELIXIR-Norway"/>
        </authorList>
    </citation>
    <scope>NUCLEOTIDE SEQUENCE [LARGE SCALE GENOMIC DNA]</scope>
</reference>
<evidence type="ECO:0000313" key="2">
    <source>
        <dbReference type="EMBL" id="CAI9154631.1"/>
    </source>
</evidence>
<sequence>MSYPNWFLVFWFLVFFLMDNQNRWGFPGGSDGKESVHNAGERPRFDPWVGKIPWRREWLPTLVFLPGESHGQRSLRGSSPWDCKDSDTTERLTHRIALKI</sequence>
<name>A0ABN8XZZ3_RANTA</name>
<protein>
    <recommendedName>
        <fullName evidence="4">Secreted protein</fullName>
    </recommendedName>
</protein>
<gene>
    <name evidence="2" type="ORF">MRATA1EN1_LOCUS3593</name>
</gene>